<proteinExistence type="predicted"/>
<dbReference type="AlphaFoldDB" id="A0A6B2L1Z1"/>
<accession>A0A6B2L1Z1</accession>
<dbReference type="InterPro" id="IPR058773">
    <property type="entry name" value="SGL_GH162"/>
</dbReference>
<dbReference type="EMBL" id="GIBP01002054">
    <property type="protein sequence ID" value="NDV31023.1"/>
    <property type="molecule type" value="Transcribed_RNA"/>
</dbReference>
<protein>
    <recommendedName>
        <fullName evidence="1">Endo-beta-1,2-glucanase SGL domain-containing protein</fullName>
    </recommendedName>
</protein>
<dbReference type="CDD" id="cd24165">
    <property type="entry name" value="TfSGL-like"/>
    <property type="match status" value="1"/>
</dbReference>
<reference evidence="2" key="1">
    <citation type="journal article" date="2020" name="J. Eukaryot. Microbiol.">
        <title>De novo Sequencing, Assembly and Annotation of the Transcriptome for the Free-Living Testate Amoeba Arcella intermedia.</title>
        <authorList>
            <person name="Ribeiro G.M."/>
            <person name="Porfirio-Sousa A.L."/>
            <person name="Maurer-Alcala X.X."/>
            <person name="Katz L.A."/>
            <person name="Lahr D.J.G."/>
        </authorList>
    </citation>
    <scope>NUCLEOTIDE SEQUENCE</scope>
</reference>
<dbReference type="Pfam" id="PF26157">
    <property type="entry name" value="SGL_GH162"/>
    <property type="match status" value="1"/>
</dbReference>
<organism evidence="2">
    <name type="scientific">Arcella intermedia</name>
    <dbReference type="NCBI Taxonomy" id="1963864"/>
    <lineage>
        <taxon>Eukaryota</taxon>
        <taxon>Amoebozoa</taxon>
        <taxon>Tubulinea</taxon>
        <taxon>Elardia</taxon>
        <taxon>Arcellinida</taxon>
        <taxon>Sphaerothecina</taxon>
        <taxon>Arcellidae</taxon>
        <taxon>Arcella</taxon>
    </lineage>
</organism>
<feature type="domain" description="Endo-beta-1,2-glucanase SGL" evidence="1">
    <location>
        <begin position="60"/>
        <end position="505"/>
    </location>
</feature>
<evidence type="ECO:0000313" key="2">
    <source>
        <dbReference type="EMBL" id="NDV31023.1"/>
    </source>
</evidence>
<sequence>MVLVLMHTMDVKGQCKFARSFTTDDLLQSPEARDKFMDLVSYWEGQFHQEGVGFDAPSGYTYDGHGIDDATGGMADPLHYWSAPSKESIHLMALALALDGNPHARVFVSPSNPQGYLERALGILEKKMDTYDNWVYKYPGFGGYFPWVYVTAQGVNPTPDWMDRVPSLDNGEFIWAIYAVIQTLQGQNSTLAGNLATRYQKYFNLLAKNGITIFYDGNGNVRAESKILNVSALPTPSNYVNNAPNYFLDDPYEGEMFCFFLDLFGDWSSPDEKEKIWVNKRKKLQSVDYPTPNGPITVQRGYWFSAHEQWKYLELPYLEVPINRRIFLNGERARTWNSVLKNIPGLFASVSNYTVSGPVTQYISGVGIPEISFQPVVTQDLLTPYGAFPVMLADLPTGLAWYNSMLVGSRMQGPYGSTESTSASGMYIAPVLTWDSKITSIIGMYGGVSSIVKKKLEADQKYSRFYEVVDREWTMAFPTIEGESLEFKAPQIQVPAPVPDFTLCQ</sequence>
<evidence type="ECO:0000259" key="1">
    <source>
        <dbReference type="Pfam" id="PF26157"/>
    </source>
</evidence>
<name>A0A6B2L1Z1_9EUKA</name>